<protein>
    <recommendedName>
        <fullName evidence="4">PHD-type domain-containing protein</fullName>
    </recommendedName>
</protein>
<gene>
    <name evidence="2" type="ORF">OUZ56_003241</name>
</gene>
<accession>A0ABR0A8K1</accession>
<dbReference type="EMBL" id="JAOYFB010000036">
    <property type="protein sequence ID" value="KAK4021324.1"/>
    <property type="molecule type" value="Genomic_DNA"/>
</dbReference>
<feature type="compositionally biased region" description="Polar residues" evidence="1">
    <location>
        <begin position="298"/>
        <end position="313"/>
    </location>
</feature>
<reference evidence="2 3" key="1">
    <citation type="journal article" date="2023" name="Nucleic Acids Res.">
        <title>The hologenome of Daphnia magna reveals possible DNA methylation and microbiome-mediated evolution of the host genome.</title>
        <authorList>
            <person name="Chaturvedi A."/>
            <person name="Li X."/>
            <person name="Dhandapani V."/>
            <person name="Marshall H."/>
            <person name="Kissane S."/>
            <person name="Cuenca-Cambronero M."/>
            <person name="Asole G."/>
            <person name="Calvet F."/>
            <person name="Ruiz-Romero M."/>
            <person name="Marangio P."/>
            <person name="Guigo R."/>
            <person name="Rago D."/>
            <person name="Mirbahai L."/>
            <person name="Eastwood N."/>
            <person name="Colbourne J.K."/>
            <person name="Zhou J."/>
            <person name="Mallon E."/>
            <person name="Orsini L."/>
        </authorList>
    </citation>
    <scope>NUCLEOTIDE SEQUENCE [LARGE SCALE GENOMIC DNA]</scope>
    <source>
        <strain evidence="2">LRV0_1</strain>
    </source>
</reference>
<feature type="compositionally biased region" description="Low complexity" evidence="1">
    <location>
        <begin position="194"/>
        <end position="206"/>
    </location>
</feature>
<keyword evidence="3" id="KW-1185">Reference proteome</keyword>
<feature type="region of interest" description="Disordered" evidence="1">
    <location>
        <begin position="283"/>
        <end position="334"/>
    </location>
</feature>
<evidence type="ECO:0000256" key="1">
    <source>
        <dbReference type="SAM" id="MobiDB-lite"/>
    </source>
</evidence>
<evidence type="ECO:0000313" key="3">
    <source>
        <dbReference type="Proteomes" id="UP001234178"/>
    </source>
</evidence>
<dbReference type="Proteomes" id="UP001234178">
    <property type="component" value="Unassembled WGS sequence"/>
</dbReference>
<name>A0ABR0A8K1_9CRUS</name>
<proteinExistence type="predicted"/>
<evidence type="ECO:0000313" key="2">
    <source>
        <dbReference type="EMBL" id="KAK4021324.1"/>
    </source>
</evidence>
<evidence type="ECO:0008006" key="4">
    <source>
        <dbReference type="Google" id="ProtNLM"/>
    </source>
</evidence>
<feature type="region of interest" description="Disordered" evidence="1">
    <location>
        <begin position="167"/>
        <end position="209"/>
    </location>
</feature>
<sequence>MRLVIILLGDMKQEAIRQLLRWDGREMGSGRTKSVLVFALVHSITMAHLSSSRCSFCGFDIGRKHFCCCLSCMSSIHRTCCGISFPKGGEPSWDEFRSSYRCVKCDAGCSTNAACVNEGVVSDGVGGAAVGDGNVVAGGSRDGDDVEAISARGESRPKRAVKRREILDPSHVSKRRKVHKAPEKPKAPSTCRESSPQYSSTPQTPQRNASPIGLLLVMSSILSLLSPISSSPEIPPVPPPRRKRRALQIQNISVSLEDPPVIGDLSFEAVTPVVAVQIRPYDSDGYRDEAPAEPVESTMEQSSFEEPTKSNFQVHHDGSNKGKATASQRRPKATRHTIGGALHVQLKMIVKPTSDRRSTRVVTSSLTLTRPTLLKFHMTPTPNITLLLTMEIISGYHRSQFLPANPRKNEPFFDVKVDFFPENFHQGPIYARSATDRARHLLFFTPVMKRQLQDCRTWFIDATFNFVNDPIKQEIMPFPRVKRIVTDFERAIFVAVRKHFENCTHFGCNFHWCQAIIKKIRDLKLSAAYNKKGPNPIRNFMFRLLCLAYLPAGKIASVFYSLRAEAPGELAELLDYMDHN</sequence>
<organism evidence="2 3">
    <name type="scientific">Daphnia magna</name>
    <dbReference type="NCBI Taxonomy" id="35525"/>
    <lineage>
        <taxon>Eukaryota</taxon>
        <taxon>Metazoa</taxon>
        <taxon>Ecdysozoa</taxon>
        <taxon>Arthropoda</taxon>
        <taxon>Crustacea</taxon>
        <taxon>Branchiopoda</taxon>
        <taxon>Diplostraca</taxon>
        <taxon>Cladocera</taxon>
        <taxon>Anomopoda</taxon>
        <taxon>Daphniidae</taxon>
        <taxon>Daphnia</taxon>
    </lineage>
</organism>
<comment type="caution">
    <text evidence="2">The sequence shown here is derived from an EMBL/GenBank/DDBJ whole genome shotgun (WGS) entry which is preliminary data.</text>
</comment>